<gene>
    <name evidence="2" type="ORF">HYG79_15985</name>
</gene>
<feature type="transmembrane region" description="Helical" evidence="1">
    <location>
        <begin position="7"/>
        <end position="29"/>
    </location>
</feature>
<dbReference type="KEGG" id="cagg:HYG79_15985"/>
<accession>A0A7H9ATN8</accession>
<evidence type="ECO:0000256" key="1">
    <source>
        <dbReference type="SAM" id="Phobius"/>
    </source>
</evidence>
<keyword evidence="1" id="KW-0472">Membrane</keyword>
<dbReference type="Proteomes" id="UP000509302">
    <property type="component" value="Chromosome"/>
</dbReference>
<proteinExistence type="predicted"/>
<sequence length="153" mass="17305">MKKQTKTYLLLVLVIIIWGIIAVKIITALSSDNTEVPTVQNIKFKPKKIKPKDTFSIMANYRDPFFGTVPKAPKKKIIVPEIVEENTPKNTILYTGYVTDNSTKQKIFFVTINGQQHLMKPKYSSQGITLIKGSASQIRVRSNGKIRTIPIQQ</sequence>
<keyword evidence="1" id="KW-1133">Transmembrane helix</keyword>
<keyword evidence="3" id="KW-1185">Reference proteome</keyword>
<name>A0A7H9ATN8_9FLAO</name>
<organism evidence="2 3">
    <name type="scientific">Costertonia aggregata</name>
    <dbReference type="NCBI Taxonomy" id="343403"/>
    <lineage>
        <taxon>Bacteria</taxon>
        <taxon>Pseudomonadati</taxon>
        <taxon>Bacteroidota</taxon>
        <taxon>Flavobacteriia</taxon>
        <taxon>Flavobacteriales</taxon>
        <taxon>Flavobacteriaceae</taxon>
        <taxon>Costertonia</taxon>
    </lineage>
</organism>
<dbReference type="AlphaFoldDB" id="A0A7H9ATN8"/>
<dbReference type="EMBL" id="CP058595">
    <property type="protein sequence ID" value="QLG46786.1"/>
    <property type="molecule type" value="Genomic_DNA"/>
</dbReference>
<evidence type="ECO:0008006" key="4">
    <source>
        <dbReference type="Google" id="ProtNLM"/>
    </source>
</evidence>
<reference evidence="2 3" key="1">
    <citation type="journal article" date="2006" name="Int. J. Syst. Evol. Microbiol.">
        <title>Costertonia aggregata gen. nov., sp. nov., a mesophilic marine bacterium of the family Flavobacteriaceae, isolated from a mature biofilm.</title>
        <authorList>
            <person name="Kwon K.K."/>
            <person name="Lee Y.K."/>
            <person name="Lee H.K."/>
        </authorList>
    </citation>
    <scope>NUCLEOTIDE SEQUENCE [LARGE SCALE GENOMIC DNA]</scope>
    <source>
        <strain evidence="2 3">KCCM 42265</strain>
    </source>
</reference>
<protein>
    <recommendedName>
        <fullName evidence="4">Type II secretion system protein GspC N-terminal domain-containing protein</fullName>
    </recommendedName>
</protein>
<dbReference type="RefSeq" id="WP_179243065.1">
    <property type="nucleotide sequence ID" value="NZ_CP058595.1"/>
</dbReference>
<evidence type="ECO:0000313" key="3">
    <source>
        <dbReference type="Proteomes" id="UP000509302"/>
    </source>
</evidence>
<evidence type="ECO:0000313" key="2">
    <source>
        <dbReference type="EMBL" id="QLG46786.1"/>
    </source>
</evidence>
<keyword evidence="1" id="KW-0812">Transmembrane</keyword>